<accession>A0ACB9PS21</accession>
<sequence length="107" mass="12389">MLIVTDKLNGANYREWAQAVKLAIGGRGKMRFLIRAVKMPTETNELNLMSNEEWNYAQDAATYKGKIEKERVFQFLARLNKSLDNVRSRILSRVPLPSTREVFSEVR</sequence>
<name>A0ACB9PS21_BAUVA</name>
<gene>
    <name evidence="1" type="ORF">L6164_005533</name>
</gene>
<evidence type="ECO:0000313" key="1">
    <source>
        <dbReference type="EMBL" id="KAI4351150.1"/>
    </source>
</evidence>
<dbReference type="Proteomes" id="UP000828941">
    <property type="component" value="Chromosome 3"/>
</dbReference>
<dbReference type="EMBL" id="CM039428">
    <property type="protein sequence ID" value="KAI4351150.1"/>
    <property type="molecule type" value="Genomic_DNA"/>
</dbReference>
<reference evidence="1 2" key="1">
    <citation type="journal article" date="2022" name="DNA Res.">
        <title>Chromosomal-level genome assembly of the orchid tree Bauhinia variegata (Leguminosae; Cercidoideae) supports the allotetraploid origin hypothesis of Bauhinia.</title>
        <authorList>
            <person name="Zhong Y."/>
            <person name="Chen Y."/>
            <person name="Zheng D."/>
            <person name="Pang J."/>
            <person name="Liu Y."/>
            <person name="Luo S."/>
            <person name="Meng S."/>
            <person name="Qian L."/>
            <person name="Wei D."/>
            <person name="Dai S."/>
            <person name="Zhou R."/>
        </authorList>
    </citation>
    <scope>NUCLEOTIDE SEQUENCE [LARGE SCALE GENOMIC DNA]</scope>
    <source>
        <strain evidence="1">BV-YZ2020</strain>
    </source>
</reference>
<protein>
    <submittedName>
        <fullName evidence="1">Uncharacterized protein</fullName>
    </submittedName>
</protein>
<evidence type="ECO:0000313" key="2">
    <source>
        <dbReference type="Proteomes" id="UP000828941"/>
    </source>
</evidence>
<keyword evidence="2" id="KW-1185">Reference proteome</keyword>
<comment type="caution">
    <text evidence="1">The sequence shown here is derived from an EMBL/GenBank/DDBJ whole genome shotgun (WGS) entry which is preliminary data.</text>
</comment>
<proteinExistence type="predicted"/>
<organism evidence="1 2">
    <name type="scientific">Bauhinia variegata</name>
    <name type="common">Purple orchid tree</name>
    <name type="synonym">Phanera variegata</name>
    <dbReference type="NCBI Taxonomy" id="167791"/>
    <lineage>
        <taxon>Eukaryota</taxon>
        <taxon>Viridiplantae</taxon>
        <taxon>Streptophyta</taxon>
        <taxon>Embryophyta</taxon>
        <taxon>Tracheophyta</taxon>
        <taxon>Spermatophyta</taxon>
        <taxon>Magnoliopsida</taxon>
        <taxon>eudicotyledons</taxon>
        <taxon>Gunneridae</taxon>
        <taxon>Pentapetalae</taxon>
        <taxon>rosids</taxon>
        <taxon>fabids</taxon>
        <taxon>Fabales</taxon>
        <taxon>Fabaceae</taxon>
        <taxon>Cercidoideae</taxon>
        <taxon>Cercideae</taxon>
        <taxon>Bauhiniinae</taxon>
        <taxon>Bauhinia</taxon>
    </lineage>
</organism>